<keyword evidence="1" id="KW-0863">Zinc-finger</keyword>
<feature type="region of interest" description="Disordered" evidence="2">
    <location>
        <begin position="597"/>
        <end position="650"/>
    </location>
</feature>
<dbReference type="SUPFAM" id="SSF57850">
    <property type="entry name" value="RING/U-box"/>
    <property type="match status" value="1"/>
</dbReference>
<comment type="caution">
    <text evidence="5">The sequence shown here is derived from an EMBL/GenBank/DDBJ whole genome shotgun (WGS) entry which is preliminary data.</text>
</comment>
<keyword evidence="3" id="KW-1133">Transmembrane helix</keyword>
<evidence type="ECO:0000313" key="5">
    <source>
        <dbReference type="EMBL" id="CAB9502075.1"/>
    </source>
</evidence>
<reference evidence="5" key="1">
    <citation type="submission" date="2020-06" db="EMBL/GenBank/DDBJ databases">
        <authorList>
            <consortium name="Plant Systems Biology data submission"/>
        </authorList>
    </citation>
    <scope>NUCLEOTIDE SEQUENCE</scope>
    <source>
        <strain evidence="5">D6</strain>
    </source>
</reference>
<accession>A0A9N8H7E6</accession>
<feature type="compositionally biased region" description="Low complexity" evidence="2">
    <location>
        <begin position="126"/>
        <end position="144"/>
    </location>
</feature>
<dbReference type="Pfam" id="PF13639">
    <property type="entry name" value="zf-RING_2"/>
    <property type="match status" value="1"/>
</dbReference>
<dbReference type="PROSITE" id="PS50089">
    <property type="entry name" value="ZF_RING_2"/>
    <property type="match status" value="1"/>
</dbReference>
<keyword evidence="5" id="KW-0436">Ligase</keyword>
<protein>
    <submittedName>
        <fullName evidence="5">Protein ligase RNF126</fullName>
    </submittedName>
</protein>
<keyword evidence="3" id="KW-0472">Membrane</keyword>
<dbReference type="GO" id="GO:0008270">
    <property type="term" value="F:zinc ion binding"/>
    <property type="evidence" value="ECO:0007669"/>
    <property type="project" value="UniProtKB-KW"/>
</dbReference>
<dbReference type="PANTHER" id="PTHR20916">
    <property type="entry name" value="CYSTEINE AND GLYCINE-RICH PROTEIN 2 BINDING PROTEIN"/>
    <property type="match status" value="1"/>
</dbReference>
<keyword evidence="1" id="KW-0862">Zinc</keyword>
<evidence type="ECO:0000256" key="3">
    <source>
        <dbReference type="SAM" id="Phobius"/>
    </source>
</evidence>
<feature type="compositionally biased region" description="Polar residues" evidence="2">
    <location>
        <begin position="875"/>
        <end position="886"/>
    </location>
</feature>
<feature type="transmembrane region" description="Helical" evidence="3">
    <location>
        <begin position="166"/>
        <end position="184"/>
    </location>
</feature>
<feature type="compositionally biased region" description="Low complexity" evidence="2">
    <location>
        <begin position="423"/>
        <end position="446"/>
    </location>
</feature>
<gene>
    <name evidence="5" type="ORF">SEMRO_126_G060670.1</name>
</gene>
<feature type="compositionally biased region" description="Low complexity" evidence="2">
    <location>
        <begin position="498"/>
        <end position="509"/>
    </location>
</feature>
<feature type="compositionally biased region" description="Basic residues" evidence="2">
    <location>
        <begin position="345"/>
        <end position="354"/>
    </location>
</feature>
<feature type="compositionally biased region" description="Low complexity" evidence="2">
    <location>
        <begin position="517"/>
        <end position="529"/>
    </location>
</feature>
<feature type="compositionally biased region" description="Basic and acidic residues" evidence="2">
    <location>
        <begin position="671"/>
        <end position="681"/>
    </location>
</feature>
<feature type="region of interest" description="Disordered" evidence="2">
    <location>
        <begin position="468"/>
        <end position="565"/>
    </location>
</feature>
<evidence type="ECO:0000256" key="2">
    <source>
        <dbReference type="SAM" id="MobiDB-lite"/>
    </source>
</evidence>
<sequence length="905" mass="99450">MTVMTDPLTAAEEGTTTARPLDDRESESFLAFGDPSGPLFDSAMLMQIGNDDDDMDGYSAQEDVVEQETATSHQQQQNNTTTTGNHLVDTLLLRRPDPPEDPANVDLELGMPLADLDSDNEETDQTNTLDDTNHTANTDANNSTNDDDEQQPPRRRMTCRGITWQYTRFILHIVLFPVLVITSVAIPVLIVMFCFALMFVALVVLLCVYYCCSPRRGDQAAVPFHVLIRQILEAVEDETNGLGDNANDSPKLSRVEIQNTLVRRKLVHFECIDEDNQIVPDQLQMDETTREERMHQDMFPVIVNSATDPLSTQTTCAPDEDANALKNKSDTDKPAGNGGFLRRFSSSKRRRNKKKNVDVIDHNNTYELRLSQQKLVFQTDPAVNHSKHFLLKRTFVFSPPLEPQKIDNNNNNNSNNRSDHNNDANNNNRAGTGTDNNNNTNININNRPQETTNSFNLAAAMMDDSSSSGFFPVMPSSMSSSSSSSSSSEESEEDEEQNAAAAASSSDESFLLDDGSDTNNNNNNNANNDSENDNQDEPSSGVDPPVNPPPMDAFPQRPLSAPPDNVIADVLDNGIADVAADNNDDELEVNVNAVLGLVGDNNNNDDDDNAVAVDDATPTAELSTGKDEEDAPLVKAPEQANSTTETAATARVQFHELIDLVEVNGATEQRSQQKDEAEKQVDPPPETRQVEMAIETADETEPPAETVVTTNNKVLEDDEDKSLEKSEDPQDFPPVVEEAKTEISEESLIDTVPQPPMESEDDVATDAPAAKDAVDAGTDDPTSPPNPTTNTAATTTQQPEHRGISSYCNICLLEYEVGDIVVWSRRPHGCHHAWHEDCLIDWLQRKPTCPSCRQEFINTEDAQKPPDTPADEDNNSTNEENHTITPESAHAIPAAESGMSSTFLW</sequence>
<keyword evidence="6" id="KW-1185">Reference proteome</keyword>
<dbReference type="Gene3D" id="3.30.40.10">
    <property type="entry name" value="Zinc/RING finger domain, C3HC4 (zinc finger)"/>
    <property type="match status" value="1"/>
</dbReference>
<feature type="region of interest" description="Disordered" evidence="2">
    <location>
        <begin position="115"/>
        <end position="154"/>
    </location>
</feature>
<keyword evidence="1" id="KW-0479">Metal-binding</keyword>
<dbReference type="Proteomes" id="UP001153069">
    <property type="component" value="Unassembled WGS sequence"/>
</dbReference>
<organism evidence="5 6">
    <name type="scientific">Seminavis robusta</name>
    <dbReference type="NCBI Taxonomy" id="568900"/>
    <lineage>
        <taxon>Eukaryota</taxon>
        <taxon>Sar</taxon>
        <taxon>Stramenopiles</taxon>
        <taxon>Ochrophyta</taxon>
        <taxon>Bacillariophyta</taxon>
        <taxon>Bacillariophyceae</taxon>
        <taxon>Bacillariophycidae</taxon>
        <taxon>Naviculales</taxon>
        <taxon>Naviculaceae</taxon>
        <taxon>Seminavis</taxon>
    </lineage>
</organism>
<feature type="compositionally biased region" description="Low complexity" evidence="2">
    <location>
        <begin position="788"/>
        <end position="798"/>
    </location>
</feature>
<dbReference type="EMBL" id="CAICTM010000125">
    <property type="protein sequence ID" value="CAB9502075.1"/>
    <property type="molecule type" value="Genomic_DNA"/>
</dbReference>
<evidence type="ECO:0000313" key="6">
    <source>
        <dbReference type="Proteomes" id="UP001153069"/>
    </source>
</evidence>
<feature type="region of interest" description="Disordered" evidence="2">
    <location>
        <begin position="62"/>
        <end position="85"/>
    </location>
</feature>
<keyword evidence="3" id="KW-0812">Transmembrane</keyword>
<feature type="region of interest" description="Disordered" evidence="2">
    <location>
        <begin position="317"/>
        <end position="358"/>
    </location>
</feature>
<feature type="region of interest" description="Disordered" evidence="2">
    <location>
        <begin position="860"/>
        <end position="905"/>
    </location>
</feature>
<dbReference type="InterPro" id="IPR013083">
    <property type="entry name" value="Znf_RING/FYVE/PHD"/>
</dbReference>
<evidence type="ECO:0000259" key="4">
    <source>
        <dbReference type="PROSITE" id="PS50089"/>
    </source>
</evidence>
<feature type="compositionally biased region" description="Low complexity" evidence="2">
    <location>
        <begin position="407"/>
        <end position="416"/>
    </location>
</feature>
<dbReference type="AlphaFoldDB" id="A0A9N8H7E6"/>
<dbReference type="GO" id="GO:0016874">
    <property type="term" value="F:ligase activity"/>
    <property type="evidence" value="ECO:0007669"/>
    <property type="project" value="UniProtKB-KW"/>
</dbReference>
<dbReference type="OrthoDB" id="62012at2759"/>
<name>A0A9N8H7E6_9STRA</name>
<feature type="domain" description="RING-type" evidence="4">
    <location>
        <begin position="808"/>
        <end position="853"/>
    </location>
</feature>
<feature type="region of interest" description="Disordered" evidence="2">
    <location>
        <begin position="663"/>
        <end position="800"/>
    </location>
</feature>
<dbReference type="InterPro" id="IPR001841">
    <property type="entry name" value="Znf_RING"/>
</dbReference>
<feature type="compositionally biased region" description="Low complexity" evidence="2">
    <location>
        <begin position="468"/>
        <end position="488"/>
    </location>
</feature>
<feature type="region of interest" description="Disordered" evidence="2">
    <location>
        <begin position="1"/>
        <end position="20"/>
    </location>
</feature>
<evidence type="ECO:0000256" key="1">
    <source>
        <dbReference type="PROSITE-ProRule" id="PRU00175"/>
    </source>
</evidence>
<feature type="region of interest" description="Disordered" evidence="2">
    <location>
        <begin position="400"/>
        <end position="449"/>
    </location>
</feature>
<dbReference type="PANTHER" id="PTHR20916:SF18">
    <property type="entry name" value="IPT_TIG DOMAIN-CONTAINING PROTEIN"/>
    <property type="match status" value="1"/>
</dbReference>
<feature type="compositionally biased region" description="Low complexity" evidence="2">
    <location>
        <begin position="74"/>
        <end position="85"/>
    </location>
</feature>
<proteinExistence type="predicted"/>